<reference evidence="2 3" key="1">
    <citation type="submission" date="2018-08" db="EMBL/GenBank/DDBJ databases">
        <title>A genome reference for cultivated species of the human gut microbiota.</title>
        <authorList>
            <person name="Zou Y."/>
            <person name="Xue W."/>
            <person name="Luo G."/>
        </authorList>
    </citation>
    <scope>NUCLEOTIDE SEQUENCE [LARGE SCALE GENOMIC DNA]</scope>
    <source>
        <strain evidence="2 3">AM44-11BH</strain>
    </source>
</reference>
<protein>
    <recommendedName>
        <fullName evidence="1">DUF6017 domain-containing protein</fullName>
    </recommendedName>
</protein>
<evidence type="ECO:0000259" key="1">
    <source>
        <dbReference type="Pfam" id="PF19481"/>
    </source>
</evidence>
<dbReference type="AlphaFoldDB" id="A0A413RDK3"/>
<sequence>MCSGKNLVKSKFLKLNYSHVEYVINCLGKNTTKVRNIKSLKMRQIKNCTNHFEIKLNLTLLKTGIILGL</sequence>
<comment type="caution">
    <text evidence="2">The sequence shown here is derived from an EMBL/GenBank/DDBJ whole genome shotgun (WGS) entry which is preliminary data.</text>
</comment>
<dbReference type="Proteomes" id="UP000284779">
    <property type="component" value="Unassembled WGS sequence"/>
</dbReference>
<organism evidence="2 3">
    <name type="scientific">Eubacterium ventriosum</name>
    <dbReference type="NCBI Taxonomy" id="39496"/>
    <lineage>
        <taxon>Bacteria</taxon>
        <taxon>Bacillati</taxon>
        <taxon>Bacillota</taxon>
        <taxon>Clostridia</taxon>
        <taxon>Eubacteriales</taxon>
        <taxon>Eubacteriaceae</taxon>
        <taxon>Eubacterium</taxon>
    </lineage>
</organism>
<accession>A0A413RDK3</accession>
<dbReference type="Pfam" id="PF19481">
    <property type="entry name" value="DUF6017"/>
    <property type="match status" value="1"/>
</dbReference>
<feature type="domain" description="DUF6017" evidence="1">
    <location>
        <begin position="5"/>
        <end position="45"/>
    </location>
</feature>
<gene>
    <name evidence="2" type="ORF">DW944_01685</name>
</gene>
<evidence type="ECO:0000313" key="2">
    <source>
        <dbReference type="EMBL" id="RHA20907.1"/>
    </source>
</evidence>
<evidence type="ECO:0000313" key="3">
    <source>
        <dbReference type="Proteomes" id="UP000284779"/>
    </source>
</evidence>
<proteinExistence type="predicted"/>
<dbReference type="InterPro" id="IPR046059">
    <property type="entry name" value="DUF6017"/>
</dbReference>
<dbReference type="EMBL" id="QSFD01000001">
    <property type="protein sequence ID" value="RHA20907.1"/>
    <property type="molecule type" value="Genomic_DNA"/>
</dbReference>
<keyword evidence="3" id="KW-1185">Reference proteome</keyword>
<name>A0A413RDK3_9FIRM</name>